<reference evidence="2" key="1">
    <citation type="journal article" date="2023" name="Nat. Plants">
        <title>Single-cell RNA sequencing provides a high-resolution roadmap for understanding the multicellular compartmentation of specialized metabolism.</title>
        <authorList>
            <person name="Sun S."/>
            <person name="Shen X."/>
            <person name="Li Y."/>
            <person name="Li Y."/>
            <person name="Wang S."/>
            <person name="Li R."/>
            <person name="Zhang H."/>
            <person name="Shen G."/>
            <person name="Guo B."/>
            <person name="Wei J."/>
            <person name="Xu J."/>
            <person name="St-Pierre B."/>
            <person name="Chen S."/>
            <person name="Sun C."/>
        </authorList>
    </citation>
    <scope>NUCLEOTIDE SEQUENCE [LARGE SCALE GENOMIC DNA]</scope>
</reference>
<evidence type="ECO:0000313" key="2">
    <source>
        <dbReference type="Proteomes" id="UP001060085"/>
    </source>
</evidence>
<dbReference type="EMBL" id="CM044701">
    <property type="protein sequence ID" value="KAI5682277.1"/>
    <property type="molecule type" value="Genomic_DNA"/>
</dbReference>
<comment type="caution">
    <text evidence="1">The sequence shown here is derived from an EMBL/GenBank/DDBJ whole genome shotgun (WGS) entry which is preliminary data.</text>
</comment>
<proteinExistence type="predicted"/>
<name>A0ACC0CBL9_CATRO</name>
<gene>
    <name evidence="1" type="ORF">M9H77_03505</name>
</gene>
<evidence type="ECO:0000313" key="1">
    <source>
        <dbReference type="EMBL" id="KAI5682277.1"/>
    </source>
</evidence>
<protein>
    <submittedName>
        <fullName evidence="1">Uncharacterized protein</fullName>
    </submittedName>
</protein>
<organism evidence="1 2">
    <name type="scientific">Catharanthus roseus</name>
    <name type="common">Madagascar periwinkle</name>
    <name type="synonym">Vinca rosea</name>
    <dbReference type="NCBI Taxonomy" id="4058"/>
    <lineage>
        <taxon>Eukaryota</taxon>
        <taxon>Viridiplantae</taxon>
        <taxon>Streptophyta</taxon>
        <taxon>Embryophyta</taxon>
        <taxon>Tracheophyta</taxon>
        <taxon>Spermatophyta</taxon>
        <taxon>Magnoliopsida</taxon>
        <taxon>eudicotyledons</taxon>
        <taxon>Gunneridae</taxon>
        <taxon>Pentapetalae</taxon>
        <taxon>asterids</taxon>
        <taxon>lamiids</taxon>
        <taxon>Gentianales</taxon>
        <taxon>Apocynaceae</taxon>
        <taxon>Rauvolfioideae</taxon>
        <taxon>Vinceae</taxon>
        <taxon>Catharanthinae</taxon>
        <taxon>Catharanthus</taxon>
    </lineage>
</organism>
<dbReference type="Proteomes" id="UP001060085">
    <property type="component" value="Linkage Group LG01"/>
</dbReference>
<accession>A0ACC0CBL9</accession>
<sequence length="149" mass="16537">MPFHYLGIPLSGVYLKVADYGPLLDKVAKTLLVWSDLNLSYAGKLEVISSVVQGIEAFYKEQGSLGLRDTKRWHEAFLARTLWNIHLKKDTLALYGLSFPRGTSSHYSSACSLSVTSLLSPMAQQMQPYTGFPPGMLEAVSTPPWLMIL</sequence>
<keyword evidence="2" id="KW-1185">Reference proteome</keyword>